<name>F8K0F8_STREN</name>
<accession>G8X3I9</accession>
<dbReference type="SUPFAM" id="SSF50998">
    <property type="entry name" value="Quinoprotein alcohol dehydrogenase-like"/>
    <property type="match status" value="1"/>
</dbReference>
<protein>
    <submittedName>
        <fullName evidence="3">Putative serine/threonine protein kinase</fullName>
    </submittedName>
</protein>
<dbReference type="HOGENOM" id="CLU_1165281_0_0_11"/>
<keyword evidence="3" id="KW-0418">Kinase</keyword>
<dbReference type="eggNOG" id="COG1520">
    <property type="taxonomic scope" value="Bacteria"/>
</dbReference>
<proteinExistence type="predicted"/>
<dbReference type="Proteomes" id="UP000007842">
    <property type="component" value="Chromosome"/>
</dbReference>
<reference evidence="4" key="1">
    <citation type="submission" date="2011-12" db="EMBL/GenBank/DDBJ databases">
        <title>Complete genome sequence of Streptomyces cattleya strain DSM 46488.</title>
        <authorList>
            <person name="Ou H.-Y."/>
            <person name="Li P."/>
            <person name="Zhao C."/>
            <person name="O'Hagan D."/>
            <person name="Deng Z."/>
        </authorList>
    </citation>
    <scope>NUCLEOTIDE SEQUENCE [LARGE SCALE GENOMIC DNA]</scope>
    <source>
        <strain evidence="4">ATCC 35852 / DSM 46488 / JCM 4925 / NBRC 14057 / NRRL 8057</strain>
    </source>
</reference>
<sequence>MGRSVHGQVDRPQSGRRPVYVVTKDGAVRAIGRADARVRWTVRTPVGVHTDPGPVGATAPGRLVVSTRKGAVAAFDTADGRTVWTLPHQSDSLVRPTVDGGTVYVSGTSLTVRRAADGKELWTAHGEDAAYHQPVSCGPPTVLAAFGAWPWKLKAATGQELWASHAPGGAVGAGRRRQERDRPRHRRRRRRPADLDLPPPRGRPPLADRRRQPGVRDVRRPAAGAAGVLVPRRSGSAR</sequence>
<dbReference type="GO" id="GO:0004674">
    <property type="term" value="F:protein serine/threonine kinase activity"/>
    <property type="evidence" value="ECO:0007669"/>
    <property type="project" value="UniProtKB-KW"/>
</dbReference>
<dbReference type="STRING" id="1003195.SCATT_49910"/>
<feature type="domain" description="Pyrrolo-quinoline quinone repeat" evidence="2">
    <location>
        <begin position="24"/>
        <end position="131"/>
    </location>
</feature>
<gene>
    <name evidence="3" type="ordered locus">SCATT_49910</name>
</gene>
<evidence type="ECO:0000313" key="3">
    <source>
        <dbReference type="EMBL" id="AEW97362.1"/>
    </source>
</evidence>
<feature type="compositionally biased region" description="Basic and acidic residues" evidence="1">
    <location>
        <begin position="206"/>
        <end position="220"/>
    </location>
</feature>
<keyword evidence="3" id="KW-0723">Serine/threonine-protein kinase</keyword>
<dbReference type="EMBL" id="CP003219">
    <property type="protein sequence ID" value="AEW97362.1"/>
    <property type="molecule type" value="Genomic_DNA"/>
</dbReference>
<evidence type="ECO:0000313" key="4">
    <source>
        <dbReference type="Proteomes" id="UP000007842"/>
    </source>
</evidence>
<dbReference type="PATRIC" id="fig|1003195.11.peg.6423"/>
<evidence type="ECO:0000259" key="2">
    <source>
        <dbReference type="Pfam" id="PF13360"/>
    </source>
</evidence>
<keyword evidence="4" id="KW-1185">Reference proteome</keyword>
<evidence type="ECO:0000256" key="1">
    <source>
        <dbReference type="SAM" id="MobiDB-lite"/>
    </source>
</evidence>
<dbReference type="OrthoDB" id="9762169at2"/>
<organism evidence="3 4">
    <name type="scientific">Streptantibioticus cattleyicolor (strain ATCC 35852 / DSM 46488 / JCM 4925 / NBRC 14057 / NRRL 8057)</name>
    <name type="common">Streptomyces cattleya</name>
    <dbReference type="NCBI Taxonomy" id="1003195"/>
    <lineage>
        <taxon>Bacteria</taxon>
        <taxon>Bacillati</taxon>
        <taxon>Actinomycetota</taxon>
        <taxon>Actinomycetes</taxon>
        <taxon>Kitasatosporales</taxon>
        <taxon>Streptomycetaceae</taxon>
        <taxon>Streptantibioticus</taxon>
    </lineage>
</organism>
<keyword evidence="3" id="KW-0808">Transferase</keyword>
<dbReference type="AlphaFoldDB" id="F8K0F8"/>
<dbReference type="InterPro" id="IPR002372">
    <property type="entry name" value="PQQ_rpt_dom"/>
</dbReference>
<dbReference type="KEGG" id="sct:SCAT_4997"/>
<accession>F8K0F8</accession>
<dbReference type="KEGG" id="scy:SCATT_49910"/>
<dbReference type="InterPro" id="IPR015943">
    <property type="entry name" value="WD40/YVTN_repeat-like_dom_sf"/>
</dbReference>
<dbReference type="Pfam" id="PF13360">
    <property type="entry name" value="PQQ_2"/>
    <property type="match status" value="1"/>
</dbReference>
<dbReference type="Gene3D" id="2.130.10.10">
    <property type="entry name" value="YVTN repeat-like/Quinoprotein amine dehydrogenase"/>
    <property type="match status" value="1"/>
</dbReference>
<dbReference type="InterPro" id="IPR011047">
    <property type="entry name" value="Quinoprotein_ADH-like_sf"/>
</dbReference>
<feature type="region of interest" description="Disordered" evidence="1">
    <location>
        <begin position="164"/>
        <end position="238"/>
    </location>
</feature>